<feature type="region of interest" description="Disordered" evidence="9">
    <location>
        <begin position="519"/>
        <end position="562"/>
    </location>
</feature>
<dbReference type="GO" id="GO:0005737">
    <property type="term" value="C:cytoplasm"/>
    <property type="evidence" value="ECO:0007669"/>
    <property type="project" value="UniProtKB-SubCell"/>
</dbReference>
<evidence type="ECO:0000256" key="2">
    <source>
        <dbReference type="ARBA" id="ARBA00004496"/>
    </source>
</evidence>
<evidence type="ECO:0000256" key="4">
    <source>
        <dbReference type="ARBA" id="ARBA00022490"/>
    </source>
</evidence>
<dbReference type="Pfam" id="PF03999">
    <property type="entry name" value="MAP65_ASE1"/>
    <property type="match status" value="1"/>
</dbReference>
<evidence type="ECO:0000313" key="11">
    <source>
        <dbReference type="Proteomes" id="UP000324705"/>
    </source>
</evidence>
<keyword evidence="11" id="KW-1185">Reference proteome</keyword>
<dbReference type="GO" id="GO:0008017">
    <property type="term" value="F:microtubule binding"/>
    <property type="evidence" value="ECO:0007669"/>
    <property type="project" value="InterPro"/>
</dbReference>
<comment type="subcellular location">
    <subcellularLocation>
        <location evidence="2">Cytoplasm</location>
    </subcellularLocation>
    <subcellularLocation>
        <location evidence="1">Nucleus</location>
    </subcellularLocation>
</comment>
<organism evidence="10 11">
    <name type="scientific">Triticum turgidum subsp. durum</name>
    <name type="common">Durum wheat</name>
    <name type="synonym">Triticum durum</name>
    <dbReference type="NCBI Taxonomy" id="4567"/>
    <lineage>
        <taxon>Eukaryota</taxon>
        <taxon>Viridiplantae</taxon>
        <taxon>Streptophyta</taxon>
        <taxon>Embryophyta</taxon>
        <taxon>Tracheophyta</taxon>
        <taxon>Spermatophyta</taxon>
        <taxon>Magnoliopsida</taxon>
        <taxon>Liliopsida</taxon>
        <taxon>Poales</taxon>
        <taxon>Poaceae</taxon>
        <taxon>BOP clade</taxon>
        <taxon>Pooideae</taxon>
        <taxon>Triticodae</taxon>
        <taxon>Triticeae</taxon>
        <taxon>Triticinae</taxon>
        <taxon>Triticum</taxon>
    </lineage>
</organism>
<keyword evidence="5" id="KW-0597">Phosphoprotein</keyword>
<dbReference type="GO" id="GO:0005634">
    <property type="term" value="C:nucleus"/>
    <property type="evidence" value="ECO:0007669"/>
    <property type="project" value="UniProtKB-SubCell"/>
</dbReference>
<dbReference type="InterPro" id="IPR007145">
    <property type="entry name" value="MAP65_Ase1_PRC1"/>
</dbReference>
<evidence type="ECO:0000256" key="9">
    <source>
        <dbReference type="SAM" id="MobiDB-lite"/>
    </source>
</evidence>
<proteinExistence type="inferred from homology"/>
<dbReference type="AlphaFoldDB" id="A0A9R0VUY8"/>
<keyword evidence="8" id="KW-0175">Coiled coil</keyword>
<evidence type="ECO:0000256" key="8">
    <source>
        <dbReference type="SAM" id="Coils"/>
    </source>
</evidence>
<reference evidence="10 11" key="1">
    <citation type="submission" date="2017-09" db="EMBL/GenBank/DDBJ databases">
        <authorList>
            <consortium name="International Durum Wheat Genome Sequencing Consortium (IDWGSC)"/>
            <person name="Milanesi L."/>
        </authorList>
    </citation>
    <scope>NUCLEOTIDE SEQUENCE [LARGE SCALE GENOMIC DNA]</scope>
    <source>
        <strain evidence="11">cv. Svevo</strain>
    </source>
</reference>
<dbReference type="Gramene" id="TRITD4Av1G029720.1">
    <property type="protein sequence ID" value="TRITD4Av1G029720.1"/>
    <property type="gene ID" value="TRITD4Av1G029720"/>
</dbReference>
<feature type="coiled-coil region" evidence="8">
    <location>
        <begin position="58"/>
        <end position="85"/>
    </location>
</feature>
<sequence>MGETAMGGYGLDKPPRCSISFDTPCGALLRELEQIWTEIGEQEQDKDRMFQELEAECMRVYRRKVDSANADRSQLRQSVMAKEAELKALVASIGENTTQFKVNEKHASLKEQLAAVTPLLDDLRAMKEERIKQFSNVQSQIETINAQISDHNCQHDDGSSKRLTNDHDLSTRRLADLQMQLRNLQKEKSDRLQKVFVYVDEVHCLCAVLGMDFAKTVKDVHPSLHGTNSDNSTNISDSTLEGLTQTILKLKAEKRTRVSKLQEIVGKLHKLWNLMESTEQERRHFSEVAAVLGSSEEEITSPSVLSLETIQETEQEVERLTKQKASRMKELVLKRRVELENICRNAHMEPDTSTAPEKIVALIDSGLVDPCELLSNIEAQIAKANEESYTRKDIMERVDKWLSACDEETWLEEYNQDDNRYSAGRGAHLNLKRAEKARVLVQKIPTMIDNLIDKTFAWEDESNTPFLYDGVRLVAILEEQKLRRVQKEEDKKRYRDQKKLQNLLLKEKELIFGSKSVPRKTSSFNRRTSGHHPNGNGAGFMTPMPRRVSAGSATPELLTPRSYSDRNGDTILLWKDKWSGQPIMDRSPELHSFADDDNISMHKAKISDNYYSMFQLPRSNVAHQQFIQVSNSLEQIRNNQDMDICLGPHVIFCRTILPFGRFDLFTGLIESGRLRSVSSKQRQTTQRDTIAPPPRSLATLFWGGGSNMEDRTHLFFAHSVKASGGALGLNGTQMKIFTI</sequence>
<evidence type="ECO:0000313" key="10">
    <source>
        <dbReference type="EMBL" id="VAH88590.1"/>
    </source>
</evidence>
<dbReference type="FunFam" id="1.20.58.1520:FF:000002">
    <property type="entry name" value="65-kDa microtubule-associated protein 6"/>
    <property type="match status" value="1"/>
</dbReference>
<dbReference type="GO" id="GO:0005819">
    <property type="term" value="C:spindle"/>
    <property type="evidence" value="ECO:0007669"/>
    <property type="project" value="TreeGrafter"/>
</dbReference>
<comment type="similarity">
    <text evidence="3">Belongs to the MAP65/ASE1 family.</text>
</comment>
<dbReference type="PANTHER" id="PTHR19321">
    <property type="entry name" value="PROTEIN REGULATOR OF CYTOKINESIS 1 PRC1-RELATED"/>
    <property type="match status" value="1"/>
</dbReference>
<keyword evidence="7" id="KW-0539">Nucleus</keyword>
<dbReference type="OMA" id="GMDFANT"/>
<dbReference type="EMBL" id="LT934117">
    <property type="protein sequence ID" value="VAH88590.1"/>
    <property type="molecule type" value="Genomic_DNA"/>
</dbReference>
<dbReference type="PANTHER" id="PTHR19321:SF25">
    <property type="entry name" value="ASSOCIATED PROTEIN FAMILY PROTEIN, PUTATIVE, EXPRESSED-RELATED"/>
    <property type="match status" value="1"/>
</dbReference>
<dbReference type="Proteomes" id="UP000324705">
    <property type="component" value="Chromosome 4A"/>
</dbReference>
<evidence type="ECO:0000256" key="6">
    <source>
        <dbReference type="ARBA" id="ARBA00022701"/>
    </source>
</evidence>
<accession>A0A9R0VUY8</accession>
<evidence type="ECO:0000256" key="1">
    <source>
        <dbReference type="ARBA" id="ARBA00004123"/>
    </source>
</evidence>
<feature type="coiled-coil region" evidence="8">
    <location>
        <begin position="167"/>
        <end position="194"/>
    </location>
</feature>
<dbReference type="GO" id="GO:0005874">
    <property type="term" value="C:microtubule"/>
    <property type="evidence" value="ECO:0007669"/>
    <property type="project" value="UniProtKB-KW"/>
</dbReference>
<keyword evidence="4" id="KW-0963">Cytoplasm</keyword>
<keyword evidence="6" id="KW-0493">Microtubule</keyword>
<evidence type="ECO:0000256" key="5">
    <source>
        <dbReference type="ARBA" id="ARBA00022553"/>
    </source>
</evidence>
<evidence type="ECO:0000256" key="3">
    <source>
        <dbReference type="ARBA" id="ARBA00006187"/>
    </source>
</evidence>
<gene>
    <name evidence="10" type="ORF">TRITD_4Av1G029720</name>
</gene>
<dbReference type="GO" id="GO:0000226">
    <property type="term" value="P:microtubule cytoskeleton organization"/>
    <property type="evidence" value="ECO:0007669"/>
    <property type="project" value="InterPro"/>
</dbReference>
<dbReference type="Gene3D" id="1.20.58.1520">
    <property type="match status" value="1"/>
</dbReference>
<name>A0A9R0VUY8_TRITD</name>
<evidence type="ECO:0000256" key="7">
    <source>
        <dbReference type="ARBA" id="ARBA00023242"/>
    </source>
</evidence>
<protein>
    <submittedName>
        <fullName evidence="10">Uncharacterized protein</fullName>
    </submittedName>
</protein>